<dbReference type="Gene3D" id="3.30.565.10">
    <property type="entry name" value="Histidine kinase-like ATPase, C-terminal domain"/>
    <property type="match status" value="1"/>
</dbReference>
<evidence type="ECO:0000256" key="3">
    <source>
        <dbReference type="ARBA" id="ARBA00022679"/>
    </source>
</evidence>
<dbReference type="EMBL" id="MTEJ01000289">
    <property type="protein sequence ID" value="OQX05435.1"/>
    <property type="molecule type" value="Genomic_DNA"/>
</dbReference>
<feature type="transmembrane region" description="Helical" evidence="6">
    <location>
        <begin position="270"/>
        <end position="286"/>
    </location>
</feature>
<evidence type="ECO:0000256" key="4">
    <source>
        <dbReference type="ARBA" id="ARBA00022777"/>
    </source>
</evidence>
<feature type="transmembrane region" description="Helical" evidence="6">
    <location>
        <begin position="394"/>
        <end position="410"/>
    </location>
</feature>
<keyword evidence="6" id="KW-1133">Transmembrane helix</keyword>
<evidence type="ECO:0000313" key="8">
    <source>
        <dbReference type="Proteomes" id="UP000192491"/>
    </source>
</evidence>
<comment type="caution">
    <text evidence="7">The sequence shown here is derived from an EMBL/GenBank/DDBJ whole genome shotgun (WGS) entry which is preliminary data.</text>
</comment>
<dbReference type="InterPro" id="IPR036890">
    <property type="entry name" value="HATPase_C_sf"/>
</dbReference>
<gene>
    <name evidence="7" type="ORF">BWK73_33625</name>
</gene>
<organism evidence="7 8">
    <name type="scientific">Thiothrix lacustris</name>
    <dbReference type="NCBI Taxonomy" id="525917"/>
    <lineage>
        <taxon>Bacteria</taxon>
        <taxon>Pseudomonadati</taxon>
        <taxon>Pseudomonadota</taxon>
        <taxon>Gammaproteobacteria</taxon>
        <taxon>Thiotrichales</taxon>
        <taxon>Thiotrichaceae</taxon>
        <taxon>Thiothrix</taxon>
    </lineage>
</organism>
<dbReference type="PANTHER" id="PTHR24421">
    <property type="entry name" value="NITRATE/NITRITE SENSOR PROTEIN NARX-RELATED"/>
    <property type="match status" value="1"/>
</dbReference>
<evidence type="ECO:0000256" key="5">
    <source>
        <dbReference type="ARBA" id="ARBA00023012"/>
    </source>
</evidence>
<feature type="transmembrane region" description="Helical" evidence="6">
    <location>
        <begin position="367"/>
        <end position="388"/>
    </location>
</feature>
<reference evidence="7 8" key="1">
    <citation type="submission" date="2017-01" db="EMBL/GenBank/DDBJ databases">
        <title>Novel large sulfur bacteria in the metagenomes of groundwater-fed chemosynthetic microbial mats in the Lake Huron basin.</title>
        <authorList>
            <person name="Sharrar A.M."/>
            <person name="Flood B.E."/>
            <person name="Bailey J.V."/>
            <person name="Jones D.S."/>
            <person name="Biddanda B."/>
            <person name="Ruberg S.A."/>
            <person name="Marcus D.N."/>
            <person name="Dick G.J."/>
        </authorList>
    </citation>
    <scope>NUCLEOTIDE SEQUENCE [LARGE SCALE GENOMIC DNA]</scope>
    <source>
        <strain evidence="7">A8</strain>
    </source>
</reference>
<feature type="transmembrane region" description="Helical" evidence="6">
    <location>
        <begin position="218"/>
        <end position="234"/>
    </location>
</feature>
<accession>A0A1Y1QHH9</accession>
<dbReference type="EC" id="2.7.13.3" evidence="2"/>
<dbReference type="AlphaFoldDB" id="A0A1Y1QHH9"/>
<feature type="transmembrane region" description="Helical" evidence="6">
    <location>
        <begin position="335"/>
        <end position="355"/>
    </location>
</feature>
<evidence type="ECO:0000313" key="7">
    <source>
        <dbReference type="EMBL" id="OQX05435.1"/>
    </source>
</evidence>
<keyword evidence="4" id="KW-0418">Kinase</keyword>
<evidence type="ECO:0000256" key="6">
    <source>
        <dbReference type="SAM" id="Phobius"/>
    </source>
</evidence>
<evidence type="ECO:0000256" key="1">
    <source>
        <dbReference type="ARBA" id="ARBA00000085"/>
    </source>
</evidence>
<dbReference type="GO" id="GO:0000160">
    <property type="term" value="P:phosphorelay signal transduction system"/>
    <property type="evidence" value="ECO:0007669"/>
    <property type="project" value="UniProtKB-KW"/>
</dbReference>
<dbReference type="PANTHER" id="PTHR24421:SF10">
    <property type="entry name" value="NITRATE_NITRITE SENSOR PROTEIN NARQ"/>
    <property type="match status" value="1"/>
</dbReference>
<feature type="transmembrane region" description="Helical" evidence="6">
    <location>
        <begin position="12"/>
        <end position="35"/>
    </location>
</feature>
<comment type="catalytic activity">
    <reaction evidence="1">
        <text>ATP + protein L-histidine = ADP + protein N-phospho-L-histidine.</text>
        <dbReference type="EC" id="2.7.13.3"/>
    </reaction>
</comment>
<evidence type="ECO:0000256" key="2">
    <source>
        <dbReference type="ARBA" id="ARBA00012438"/>
    </source>
</evidence>
<protein>
    <recommendedName>
        <fullName evidence="2">histidine kinase</fullName>
        <ecNumber evidence="2">2.7.13.3</ecNumber>
    </recommendedName>
</protein>
<dbReference type="SUPFAM" id="SSF55874">
    <property type="entry name" value="ATPase domain of HSP90 chaperone/DNA topoisomerase II/histidine kinase"/>
    <property type="match status" value="1"/>
</dbReference>
<dbReference type="Proteomes" id="UP000192491">
    <property type="component" value="Unassembled WGS sequence"/>
</dbReference>
<dbReference type="GO" id="GO:0004673">
    <property type="term" value="F:protein histidine kinase activity"/>
    <property type="evidence" value="ECO:0007669"/>
    <property type="project" value="UniProtKB-EC"/>
</dbReference>
<keyword evidence="6" id="KW-0812">Transmembrane</keyword>
<sequence>MKAFWQLPNVKFPPADTLLLTVLFIAVVEIAMVYFKLQQPWTGIQLSVEAGHLVVMAVDAQSPAAGNIAINDIVVGIAQHEQIISLPTLLKIEPLSIGTHADFKRFMHLQTQLDTILRSGKPFLLLTDLGKKIPVLPQPDTRLSNIPTIFWWLLLANSIGLLLGVIVWTYKPYTLEATALLLASISYFCANTLFRLLITREFHLPPDLMAGLISLEGGFFYLFMGSILTILCYYPNRIAPSWVLPVTALTMLFLSINYHLQWLELPVHDYILPIIPLMLYATWLFYRQWQISAGNPINRTTVLVLQLSTLLPAWLVMLLYVTPIILGAPTLIGDIANRLLVISMFVGWAIGILRFRLFDMEYWWFKSLLWIIGGSLVIVLDLLLMGAFQASTQYALGLAVIMAGFLYFPLRQWLLGKIIPSERQQLQDFLPTFSAGMADATSKEIFEARWQTLLHQRFNPLHLERVEINMTRTLLSDNGLHLTVPSLSNRHAYRLSGKWQATRLFNQTDVQHTESLLMIARMASNASETRLQAITAERRRIMHDLHDSVGAQLLTLMHKLPNPEHRQAAQMALTTLRETVRLSQKTCPLKLVEHAADWRAEIAERADAAGVELVWQQGELNGYRLTPKQVLELSQVIREAVSNALKHAAPNHLEIWLKVVDDLLHLRISNDGTFRPLAEWQQGTGIHSMQHRVTTTLQGSLRLLEQTTPPQISVLLTIPLNTG</sequence>
<feature type="transmembrane region" description="Helical" evidence="6">
    <location>
        <begin position="149"/>
        <end position="170"/>
    </location>
</feature>
<keyword evidence="5" id="KW-0902">Two-component regulatory system</keyword>
<dbReference type="InterPro" id="IPR050482">
    <property type="entry name" value="Sensor_HK_TwoCompSys"/>
</dbReference>
<proteinExistence type="predicted"/>
<name>A0A1Y1QHH9_9GAMM</name>
<keyword evidence="6" id="KW-0472">Membrane</keyword>
<feature type="transmembrane region" description="Helical" evidence="6">
    <location>
        <begin position="177"/>
        <end position="198"/>
    </location>
</feature>
<feature type="transmembrane region" description="Helical" evidence="6">
    <location>
        <begin position="241"/>
        <end position="258"/>
    </location>
</feature>
<keyword evidence="3" id="KW-0808">Transferase</keyword>
<feature type="transmembrane region" description="Helical" evidence="6">
    <location>
        <begin position="307"/>
        <end position="329"/>
    </location>
</feature>